<dbReference type="Gene3D" id="3.40.50.2300">
    <property type="match status" value="1"/>
</dbReference>
<dbReference type="PANTHER" id="PTHR37299">
    <property type="entry name" value="TRANSCRIPTIONAL REGULATOR-RELATED"/>
    <property type="match status" value="1"/>
</dbReference>
<accession>A0A9D1P814</accession>
<dbReference type="SMART" id="SM00850">
    <property type="entry name" value="LytTR"/>
    <property type="match status" value="1"/>
</dbReference>
<proteinExistence type="predicted"/>
<dbReference type="PANTHER" id="PTHR37299:SF1">
    <property type="entry name" value="STAGE 0 SPORULATION PROTEIN A HOMOLOG"/>
    <property type="match status" value="1"/>
</dbReference>
<feature type="domain" description="Response regulatory" evidence="4">
    <location>
        <begin position="2"/>
        <end position="122"/>
    </location>
</feature>
<dbReference type="Proteomes" id="UP000886884">
    <property type="component" value="Unassembled WGS sequence"/>
</dbReference>
<dbReference type="SUPFAM" id="SSF52172">
    <property type="entry name" value="CheY-like"/>
    <property type="match status" value="1"/>
</dbReference>
<dbReference type="AlphaFoldDB" id="A0A9D1P814"/>
<dbReference type="Gene3D" id="2.40.50.1020">
    <property type="entry name" value="LytTr DNA-binding domain"/>
    <property type="match status" value="1"/>
</dbReference>
<comment type="caution">
    <text evidence="6">The sequence shown here is derived from an EMBL/GenBank/DDBJ whole genome shotgun (WGS) entry which is preliminary data.</text>
</comment>
<dbReference type="InterPro" id="IPR046947">
    <property type="entry name" value="LytR-like"/>
</dbReference>
<dbReference type="Pfam" id="PF04397">
    <property type="entry name" value="LytTR"/>
    <property type="match status" value="1"/>
</dbReference>
<evidence type="ECO:0000256" key="2">
    <source>
        <dbReference type="ARBA" id="ARBA00024867"/>
    </source>
</evidence>
<sequence length="240" mass="27582">MHITLCDDEPLFLQSLQRQIARWAEQAGIAIAMHAVSSAEVLLREWENGLKADLLLLDIEMRTGISGMELARRIRAQNPHVMIAFISNYAQYSCQGYEVQAMRFLPKPIADERLRECLDTALAQWKVTQAESIALDSMGSRALLRHKDILYAMADGHYLQIYQTISKAIVRPRMTLPQLLEQVHSLARCHRAYAANLLYVRRVSRNELVLVEGTHLPVGRKYYPDLCQKFDELYQREQNG</sequence>
<name>A0A9D1P814_9FIRM</name>
<gene>
    <name evidence="6" type="ORF">IAA64_05335</name>
</gene>
<organism evidence="6 7">
    <name type="scientific">Candidatus Ornithocaccomicrobium faecavium</name>
    <dbReference type="NCBI Taxonomy" id="2840890"/>
    <lineage>
        <taxon>Bacteria</taxon>
        <taxon>Bacillati</taxon>
        <taxon>Bacillota</taxon>
        <taxon>Clostridia</taxon>
        <taxon>Candidatus Ornithocaccomicrobium</taxon>
    </lineage>
</organism>
<dbReference type="SMART" id="SM00448">
    <property type="entry name" value="REC"/>
    <property type="match status" value="1"/>
</dbReference>
<feature type="domain" description="HTH LytTR-type" evidence="5">
    <location>
        <begin position="133"/>
        <end position="232"/>
    </location>
</feature>
<evidence type="ECO:0000256" key="1">
    <source>
        <dbReference type="ARBA" id="ARBA00018672"/>
    </source>
</evidence>
<evidence type="ECO:0000256" key="3">
    <source>
        <dbReference type="PROSITE-ProRule" id="PRU00169"/>
    </source>
</evidence>
<feature type="modified residue" description="4-aspartylphosphate" evidence="3">
    <location>
        <position position="58"/>
    </location>
</feature>
<reference evidence="6" key="1">
    <citation type="submission" date="2020-10" db="EMBL/GenBank/DDBJ databases">
        <authorList>
            <person name="Gilroy R."/>
        </authorList>
    </citation>
    <scope>NUCLEOTIDE SEQUENCE</scope>
    <source>
        <strain evidence="6">CHK183-6373</strain>
    </source>
</reference>
<evidence type="ECO:0000313" key="6">
    <source>
        <dbReference type="EMBL" id="HIV27368.1"/>
    </source>
</evidence>
<dbReference type="InterPro" id="IPR011006">
    <property type="entry name" value="CheY-like_superfamily"/>
</dbReference>
<evidence type="ECO:0000313" key="7">
    <source>
        <dbReference type="Proteomes" id="UP000886884"/>
    </source>
</evidence>
<evidence type="ECO:0000259" key="4">
    <source>
        <dbReference type="PROSITE" id="PS50110"/>
    </source>
</evidence>
<dbReference type="PROSITE" id="PS50930">
    <property type="entry name" value="HTH_LYTTR"/>
    <property type="match status" value="1"/>
</dbReference>
<protein>
    <recommendedName>
        <fullName evidence="1">Stage 0 sporulation protein A homolog</fullName>
    </recommendedName>
</protein>
<keyword evidence="3" id="KW-0597">Phosphoprotein</keyword>
<comment type="function">
    <text evidence="2">May play the central regulatory role in sporulation. It may be an element of the effector pathway responsible for the activation of sporulation genes in response to nutritional stress. Spo0A may act in concert with spo0H (a sigma factor) to control the expression of some genes that are critical to the sporulation process.</text>
</comment>
<dbReference type="EMBL" id="DVOT01000093">
    <property type="protein sequence ID" value="HIV27368.1"/>
    <property type="molecule type" value="Genomic_DNA"/>
</dbReference>
<dbReference type="GO" id="GO:0000156">
    <property type="term" value="F:phosphorelay response regulator activity"/>
    <property type="evidence" value="ECO:0007669"/>
    <property type="project" value="InterPro"/>
</dbReference>
<dbReference type="InterPro" id="IPR001789">
    <property type="entry name" value="Sig_transdc_resp-reg_receiver"/>
</dbReference>
<reference evidence="6" key="2">
    <citation type="journal article" date="2021" name="PeerJ">
        <title>Extensive microbial diversity within the chicken gut microbiome revealed by metagenomics and culture.</title>
        <authorList>
            <person name="Gilroy R."/>
            <person name="Ravi A."/>
            <person name="Getino M."/>
            <person name="Pursley I."/>
            <person name="Horton D.L."/>
            <person name="Alikhan N.F."/>
            <person name="Baker D."/>
            <person name="Gharbi K."/>
            <person name="Hall N."/>
            <person name="Watson M."/>
            <person name="Adriaenssens E.M."/>
            <person name="Foster-Nyarko E."/>
            <person name="Jarju S."/>
            <person name="Secka A."/>
            <person name="Antonio M."/>
            <person name="Oren A."/>
            <person name="Chaudhuri R.R."/>
            <person name="La Ragione R."/>
            <person name="Hildebrand F."/>
            <person name="Pallen M.J."/>
        </authorList>
    </citation>
    <scope>NUCLEOTIDE SEQUENCE</scope>
    <source>
        <strain evidence="6">CHK183-6373</strain>
    </source>
</reference>
<dbReference type="PROSITE" id="PS50110">
    <property type="entry name" value="RESPONSE_REGULATORY"/>
    <property type="match status" value="1"/>
</dbReference>
<dbReference type="InterPro" id="IPR007492">
    <property type="entry name" value="LytTR_DNA-bd_dom"/>
</dbReference>
<dbReference type="GO" id="GO:0003677">
    <property type="term" value="F:DNA binding"/>
    <property type="evidence" value="ECO:0007669"/>
    <property type="project" value="InterPro"/>
</dbReference>
<dbReference type="Pfam" id="PF00072">
    <property type="entry name" value="Response_reg"/>
    <property type="match status" value="1"/>
</dbReference>
<evidence type="ECO:0000259" key="5">
    <source>
        <dbReference type="PROSITE" id="PS50930"/>
    </source>
</evidence>